<keyword evidence="2" id="KW-1185">Reference proteome</keyword>
<accession>H2C2M7</accession>
<dbReference type="STRING" id="671065.MetMK1DRAFT_00010010"/>
<organism evidence="1 2">
    <name type="scientific">Metallosphaera yellowstonensis MK1</name>
    <dbReference type="NCBI Taxonomy" id="671065"/>
    <lineage>
        <taxon>Archaea</taxon>
        <taxon>Thermoproteota</taxon>
        <taxon>Thermoprotei</taxon>
        <taxon>Sulfolobales</taxon>
        <taxon>Sulfolobaceae</taxon>
        <taxon>Metallosphaera</taxon>
    </lineage>
</organism>
<sequence length="157" mass="18546">MNCLDQLRKAYILSWVGDREFVERTWRECRKELSEEGLRERVGKVLERADREWEIPSLLREEGIEGESLVREALGELLERLYRTTEEREVRRNEYVIYSVSDLGLKKVVRGYCERCYGYRSVNLEGGFGVRYEQMVYLETTGDADEALSTLLKDIFD</sequence>
<protein>
    <submittedName>
        <fullName evidence="1">Uncharacterized protein</fullName>
    </submittedName>
</protein>
<dbReference type="HOGENOM" id="CLU_1567236_0_0_2"/>
<dbReference type="RefSeq" id="WP_009071252.1">
    <property type="nucleotide sequence ID" value="NZ_JH597761.1"/>
</dbReference>
<dbReference type="AlphaFoldDB" id="H2C2M7"/>
<evidence type="ECO:0000313" key="1">
    <source>
        <dbReference type="EMBL" id="EHP70498.1"/>
    </source>
</evidence>
<reference evidence="1 2" key="1">
    <citation type="submission" date="2012-01" db="EMBL/GenBank/DDBJ databases">
        <title>Improved High-Quality Draft sequence of Metallosphaera yellowstonensis MK1.</title>
        <authorList>
            <consortium name="US DOE Joint Genome Institute"/>
            <person name="Lucas S."/>
            <person name="Han J."/>
            <person name="Cheng J.-F."/>
            <person name="Goodwin L."/>
            <person name="Pitluck S."/>
            <person name="Peters L."/>
            <person name="Teshima H."/>
            <person name="Detter J.C."/>
            <person name="Han C."/>
            <person name="Tapia R."/>
            <person name="Land M."/>
            <person name="Hauser L."/>
            <person name="Kyrpides N."/>
            <person name="Kozubal M."/>
            <person name="Macur R.E."/>
            <person name="Jay Z."/>
            <person name="Inskeep W."/>
            <person name="Woyke T."/>
        </authorList>
    </citation>
    <scope>NUCLEOTIDE SEQUENCE [LARGE SCALE GENOMIC DNA]</scope>
    <source>
        <strain evidence="1 2">MK1</strain>
    </source>
</reference>
<evidence type="ECO:0000313" key="2">
    <source>
        <dbReference type="Proteomes" id="UP000003980"/>
    </source>
</evidence>
<dbReference type="EMBL" id="JH597761">
    <property type="protein sequence ID" value="EHP70498.1"/>
    <property type="molecule type" value="Genomic_DNA"/>
</dbReference>
<dbReference type="Proteomes" id="UP000003980">
    <property type="component" value="Unassembled WGS sequence"/>
</dbReference>
<name>H2C2M7_9CREN</name>
<gene>
    <name evidence="1" type="ORF">MetMK1DRAFT_00010010</name>
</gene>
<dbReference type="OrthoDB" id="34533at2157"/>
<dbReference type="eggNOG" id="arCOG05948">
    <property type="taxonomic scope" value="Archaea"/>
</dbReference>
<proteinExistence type="predicted"/>